<protein>
    <submittedName>
        <fullName evidence="1">Uncharacterized protein</fullName>
    </submittedName>
</protein>
<gene>
    <name evidence="1" type="ORF">TL16_g02367</name>
</gene>
<proteinExistence type="predicted"/>
<accession>A0A9W7E0D6</accession>
<dbReference type="EMBL" id="BLQM01000057">
    <property type="protein sequence ID" value="GMH57388.1"/>
    <property type="molecule type" value="Genomic_DNA"/>
</dbReference>
<comment type="caution">
    <text evidence="1">The sequence shown here is derived from an EMBL/GenBank/DDBJ whole genome shotgun (WGS) entry which is preliminary data.</text>
</comment>
<organism evidence="1 2">
    <name type="scientific">Triparma laevis f. inornata</name>
    <dbReference type="NCBI Taxonomy" id="1714386"/>
    <lineage>
        <taxon>Eukaryota</taxon>
        <taxon>Sar</taxon>
        <taxon>Stramenopiles</taxon>
        <taxon>Ochrophyta</taxon>
        <taxon>Bolidophyceae</taxon>
        <taxon>Parmales</taxon>
        <taxon>Triparmaceae</taxon>
        <taxon>Triparma</taxon>
    </lineage>
</organism>
<evidence type="ECO:0000313" key="1">
    <source>
        <dbReference type="EMBL" id="GMH57388.1"/>
    </source>
</evidence>
<name>A0A9W7E0D6_9STRA</name>
<reference evidence="2" key="1">
    <citation type="journal article" date="2023" name="Commun. Biol.">
        <title>Genome analysis of Parmales, the sister group of diatoms, reveals the evolutionary specialization of diatoms from phago-mixotrophs to photoautotrophs.</title>
        <authorList>
            <person name="Ban H."/>
            <person name="Sato S."/>
            <person name="Yoshikawa S."/>
            <person name="Yamada K."/>
            <person name="Nakamura Y."/>
            <person name="Ichinomiya M."/>
            <person name="Sato N."/>
            <person name="Blanc-Mathieu R."/>
            <person name="Endo H."/>
            <person name="Kuwata A."/>
            <person name="Ogata H."/>
        </authorList>
    </citation>
    <scope>NUCLEOTIDE SEQUENCE [LARGE SCALE GENOMIC DNA]</scope>
</reference>
<evidence type="ECO:0000313" key="2">
    <source>
        <dbReference type="Proteomes" id="UP001162640"/>
    </source>
</evidence>
<dbReference type="AlphaFoldDB" id="A0A9W7E0D6"/>
<dbReference type="Proteomes" id="UP001162640">
    <property type="component" value="Unassembled WGS sequence"/>
</dbReference>
<sequence length="101" mass="10914">MVGFLNKSVEDVGIVVRYKFGNDDLKAAAREWCKDSGKAEAKYGHISGWDTSEMTSMDGLFSAEKDQSYIANHALQGSVSESQLTFPSGAIIYANTGQSTP</sequence>